<reference evidence="1 2" key="1">
    <citation type="submission" date="2019-02" db="EMBL/GenBank/DDBJ databases">
        <title>Deep-cultivation of Planctomycetes and their phenomic and genomic characterization uncovers novel biology.</title>
        <authorList>
            <person name="Wiegand S."/>
            <person name="Jogler M."/>
            <person name="Boedeker C."/>
            <person name="Pinto D."/>
            <person name="Vollmers J."/>
            <person name="Rivas-Marin E."/>
            <person name="Kohn T."/>
            <person name="Peeters S.H."/>
            <person name="Heuer A."/>
            <person name="Rast P."/>
            <person name="Oberbeckmann S."/>
            <person name="Bunk B."/>
            <person name="Jeske O."/>
            <person name="Meyerdierks A."/>
            <person name="Storesund J.E."/>
            <person name="Kallscheuer N."/>
            <person name="Luecker S."/>
            <person name="Lage O.M."/>
            <person name="Pohl T."/>
            <person name="Merkel B.J."/>
            <person name="Hornburger P."/>
            <person name="Mueller R.-W."/>
            <person name="Bruemmer F."/>
            <person name="Labrenz M."/>
            <person name="Spormann A.M."/>
            <person name="Op Den Camp H."/>
            <person name="Overmann J."/>
            <person name="Amann R."/>
            <person name="Jetten M.S.M."/>
            <person name="Mascher T."/>
            <person name="Medema M.H."/>
            <person name="Devos D.P."/>
            <person name="Kaster A.-K."/>
            <person name="Ovreas L."/>
            <person name="Rohde M."/>
            <person name="Galperin M.Y."/>
            <person name="Jogler C."/>
        </authorList>
    </citation>
    <scope>NUCLEOTIDE SEQUENCE [LARGE SCALE GENOMIC DNA]</scope>
    <source>
        <strain evidence="1 2">CA13</strain>
    </source>
</reference>
<name>A0A5C5Z2M6_9BACT</name>
<organism evidence="1 2">
    <name type="scientific">Novipirellula herctigrandis</name>
    <dbReference type="NCBI Taxonomy" id="2527986"/>
    <lineage>
        <taxon>Bacteria</taxon>
        <taxon>Pseudomonadati</taxon>
        <taxon>Planctomycetota</taxon>
        <taxon>Planctomycetia</taxon>
        <taxon>Pirellulales</taxon>
        <taxon>Pirellulaceae</taxon>
        <taxon>Novipirellula</taxon>
    </lineage>
</organism>
<accession>A0A5C5Z2M6</accession>
<sequence>MVRIDDSEVMRGRESVATLRRSITSGKASRTEPVSLRRHGVFDSQRELAFHAVARENGKIVARELHDHSQSDVATENVAELPENVNTVKKLDELLLKIVGK</sequence>
<dbReference type="Proteomes" id="UP000315010">
    <property type="component" value="Unassembled WGS sequence"/>
</dbReference>
<gene>
    <name evidence="1" type="ORF">CA13_30310</name>
</gene>
<evidence type="ECO:0000313" key="2">
    <source>
        <dbReference type="Proteomes" id="UP000315010"/>
    </source>
</evidence>
<dbReference type="EMBL" id="SJPJ01000001">
    <property type="protein sequence ID" value="TWT81578.1"/>
    <property type="molecule type" value="Genomic_DNA"/>
</dbReference>
<dbReference type="RefSeq" id="WP_146397569.1">
    <property type="nucleotide sequence ID" value="NZ_SJPJ01000001.1"/>
</dbReference>
<keyword evidence="2" id="KW-1185">Reference proteome</keyword>
<proteinExistence type="predicted"/>
<dbReference type="AlphaFoldDB" id="A0A5C5Z2M6"/>
<comment type="caution">
    <text evidence="1">The sequence shown here is derived from an EMBL/GenBank/DDBJ whole genome shotgun (WGS) entry which is preliminary data.</text>
</comment>
<protein>
    <submittedName>
        <fullName evidence="1">Uncharacterized protein</fullName>
    </submittedName>
</protein>
<evidence type="ECO:0000313" key="1">
    <source>
        <dbReference type="EMBL" id="TWT81578.1"/>
    </source>
</evidence>